<proteinExistence type="predicted"/>
<dbReference type="KEGG" id="aqu:109582194"/>
<keyword evidence="3" id="KW-1185">Reference proteome</keyword>
<evidence type="ECO:0000256" key="1">
    <source>
        <dbReference type="SAM" id="MobiDB-lite"/>
    </source>
</evidence>
<dbReference type="InterPro" id="IPR011029">
    <property type="entry name" value="DEATH-like_dom_sf"/>
</dbReference>
<feature type="region of interest" description="Disordered" evidence="1">
    <location>
        <begin position="339"/>
        <end position="358"/>
    </location>
</feature>
<dbReference type="EnsemblMetazoa" id="XM_019996846.1">
    <property type="protein sequence ID" value="XP_019852405.1"/>
    <property type="gene ID" value="LOC109582194"/>
</dbReference>
<dbReference type="Gene3D" id="1.10.10.10">
    <property type="entry name" value="Winged helix-like DNA-binding domain superfamily/Winged helix DNA-binding domain"/>
    <property type="match status" value="1"/>
</dbReference>
<evidence type="ECO:0000313" key="3">
    <source>
        <dbReference type="Proteomes" id="UP000007879"/>
    </source>
</evidence>
<dbReference type="EnsemblMetazoa" id="Aqu2.1.31073_001">
    <property type="protein sequence ID" value="Aqu2.1.31073_001"/>
    <property type="gene ID" value="Aqu2.1.31073"/>
</dbReference>
<dbReference type="Proteomes" id="UP000007879">
    <property type="component" value="Unassembled WGS sequence"/>
</dbReference>
<dbReference type="InterPro" id="IPR036388">
    <property type="entry name" value="WH-like_DNA-bd_sf"/>
</dbReference>
<name>A0A1X7UTH2_AMPQE</name>
<reference evidence="3" key="1">
    <citation type="journal article" date="2010" name="Nature">
        <title>The Amphimedon queenslandica genome and the evolution of animal complexity.</title>
        <authorList>
            <person name="Srivastava M."/>
            <person name="Simakov O."/>
            <person name="Chapman J."/>
            <person name="Fahey B."/>
            <person name="Gauthier M.E."/>
            <person name="Mitros T."/>
            <person name="Richards G.S."/>
            <person name="Conaco C."/>
            <person name="Dacre M."/>
            <person name="Hellsten U."/>
            <person name="Larroux C."/>
            <person name="Putnam N.H."/>
            <person name="Stanke M."/>
            <person name="Adamska M."/>
            <person name="Darling A."/>
            <person name="Degnan S.M."/>
            <person name="Oakley T.H."/>
            <person name="Plachetzki D.C."/>
            <person name="Zhai Y."/>
            <person name="Adamski M."/>
            <person name="Calcino A."/>
            <person name="Cummins S.F."/>
            <person name="Goodstein D.M."/>
            <person name="Harris C."/>
            <person name="Jackson D.J."/>
            <person name="Leys S.P."/>
            <person name="Shu S."/>
            <person name="Woodcroft B.J."/>
            <person name="Vervoort M."/>
            <person name="Kosik K.S."/>
            <person name="Manning G."/>
            <person name="Degnan B.M."/>
            <person name="Rokhsar D.S."/>
        </authorList>
    </citation>
    <scope>NUCLEOTIDE SEQUENCE [LARGE SCALE GENOMIC DNA]</scope>
</reference>
<organism evidence="2">
    <name type="scientific">Amphimedon queenslandica</name>
    <name type="common">Sponge</name>
    <dbReference type="NCBI Taxonomy" id="400682"/>
    <lineage>
        <taxon>Eukaryota</taxon>
        <taxon>Metazoa</taxon>
        <taxon>Porifera</taxon>
        <taxon>Demospongiae</taxon>
        <taxon>Heteroscleromorpha</taxon>
        <taxon>Haplosclerida</taxon>
        <taxon>Niphatidae</taxon>
        <taxon>Amphimedon</taxon>
    </lineage>
</organism>
<dbReference type="InParanoid" id="A0A1X7UTH2"/>
<sequence>MFVLTPKSNQFVLGINTFNTVDTNKVKDMVNKVVKNGGYRLEIPVPWLALEFCIRKLDRKVISLKDCQRLADECKIESTTEFQAAVWFLHHIVGTIRYYDKVPQMNSVIIADPQILFDIVTDLIVKTFSFIKENPNEEDRFKLSGRFTERHLESCKTVRENLLTTSQIIALLQYLIIISPVGLNDNNEMEYFLPCVLVHAFLPQEEEDTSAVPTSIIPPLLVTFQCNYTPRGVFSSLIAHILNSKQGEWKLASEEIYRDQVHFRHKSGYVISIKNLFRFLEVKAVPPKGSESSPIKHLPGITELLSTSLEYVRKHLNYTKVASHSFAFYCHNTDHKKNLEPHPAKRNEDHTICSRDGKKTTTMTKGQAQWFGISVVDNSGALCTKNLDEILYVLDAVQFEKTSWRRFGLRLGLYNRTLSEIEANERGIVGNCLQNTILVWLKQRDDVNRKGIPSWGTLAKALEDIGEKGAACSILKKYS</sequence>
<reference evidence="2" key="2">
    <citation type="submission" date="2017-05" db="UniProtKB">
        <authorList>
            <consortium name="EnsemblMetazoa"/>
        </authorList>
    </citation>
    <scope>IDENTIFICATION</scope>
</reference>
<dbReference type="CDD" id="cd01670">
    <property type="entry name" value="Death"/>
    <property type="match status" value="1"/>
</dbReference>
<protein>
    <submittedName>
        <fullName evidence="2">Uncharacterized protein</fullName>
    </submittedName>
</protein>
<dbReference type="Gene3D" id="1.10.533.10">
    <property type="entry name" value="Death Domain, Fas"/>
    <property type="match status" value="1"/>
</dbReference>
<dbReference type="AlphaFoldDB" id="A0A1X7UTH2"/>
<accession>A0A1X7UTH2</accession>
<evidence type="ECO:0000313" key="2">
    <source>
        <dbReference type="EnsemblMetazoa" id="Aqu2.1.31073_001"/>
    </source>
</evidence>
<gene>
    <name evidence="2" type="primary">109582194</name>
</gene>